<dbReference type="AlphaFoldDB" id="A0A6P4BPK1"/>
<feature type="compositionally biased region" description="Acidic residues" evidence="1">
    <location>
        <begin position="153"/>
        <end position="166"/>
    </location>
</feature>
<dbReference type="PANTHER" id="PTHR31973:SF195">
    <property type="entry name" value="MUDR FAMILY TRANSPOSASE"/>
    <property type="match status" value="1"/>
</dbReference>
<keyword evidence="4" id="KW-1185">Reference proteome</keyword>
<gene>
    <name evidence="5" type="primary">LOC107468772</name>
</gene>
<evidence type="ECO:0000256" key="1">
    <source>
        <dbReference type="SAM" id="MobiDB-lite"/>
    </source>
</evidence>
<dbReference type="PANTHER" id="PTHR31973">
    <property type="entry name" value="POLYPROTEIN, PUTATIVE-RELATED"/>
    <property type="match status" value="1"/>
</dbReference>
<dbReference type="Pfam" id="PF03108">
    <property type="entry name" value="DBD_Tnp_Mut"/>
    <property type="match status" value="1"/>
</dbReference>
<dbReference type="InterPro" id="IPR018289">
    <property type="entry name" value="MULE_transposase_dom"/>
</dbReference>
<feature type="domain" description="Transposase MuDR plant" evidence="2">
    <location>
        <begin position="229"/>
        <end position="292"/>
    </location>
</feature>
<name>A0A6P4BPK1_ARADU</name>
<dbReference type="Pfam" id="PF10551">
    <property type="entry name" value="MULE"/>
    <property type="match status" value="1"/>
</dbReference>
<feature type="region of interest" description="Disordered" evidence="1">
    <location>
        <begin position="150"/>
        <end position="171"/>
    </location>
</feature>
<feature type="domain" description="MULE transposase" evidence="3">
    <location>
        <begin position="384"/>
        <end position="478"/>
    </location>
</feature>
<reference evidence="5" key="2">
    <citation type="submission" date="2025-08" db="UniProtKB">
        <authorList>
            <consortium name="RefSeq"/>
        </authorList>
    </citation>
    <scope>IDENTIFICATION</scope>
    <source>
        <tissue evidence="5">Whole plant</tissue>
    </source>
</reference>
<protein>
    <submittedName>
        <fullName evidence="5">Uncharacterized protein LOC107468772</fullName>
    </submittedName>
</protein>
<evidence type="ECO:0000313" key="4">
    <source>
        <dbReference type="Proteomes" id="UP000515211"/>
    </source>
</evidence>
<evidence type="ECO:0000259" key="2">
    <source>
        <dbReference type="Pfam" id="PF03108"/>
    </source>
</evidence>
<dbReference type="KEGG" id="adu:107468772"/>
<organism evidence="4 5">
    <name type="scientific">Arachis duranensis</name>
    <name type="common">Wild peanut</name>
    <dbReference type="NCBI Taxonomy" id="130453"/>
    <lineage>
        <taxon>Eukaryota</taxon>
        <taxon>Viridiplantae</taxon>
        <taxon>Streptophyta</taxon>
        <taxon>Embryophyta</taxon>
        <taxon>Tracheophyta</taxon>
        <taxon>Spermatophyta</taxon>
        <taxon>Magnoliopsida</taxon>
        <taxon>eudicotyledons</taxon>
        <taxon>Gunneridae</taxon>
        <taxon>Pentapetalae</taxon>
        <taxon>rosids</taxon>
        <taxon>fabids</taxon>
        <taxon>Fabales</taxon>
        <taxon>Fabaceae</taxon>
        <taxon>Papilionoideae</taxon>
        <taxon>50 kb inversion clade</taxon>
        <taxon>dalbergioids sensu lato</taxon>
        <taxon>Dalbergieae</taxon>
        <taxon>Pterocarpus clade</taxon>
        <taxon>Arachis</taxon>
    </lineage>
</organism>
<sequence length="510" mass="57552">MIPPQSSLQQLKNLILMNTRLVGKKEISTLIYRMPVTVASSFAYQKMHIKSDQYVSMVFSYHRSIGSIYSMEFCVKLQDVGGSSSSSNNVEEMRNSSAGECIPFLEIGRARSPSFNAFVAPAQNAEIPHRRPSPTVHVAYLEGMTDGLVDSSEKDEIEDDSEEEAEVVPKTQPLEGDRVIPTRVEPINVARVRGLSSSTPDHYLHLSLGPMNSITAEDIPSNYGLTGEIELELGLKFLNKDAAMLAIKNYNIRRSVDFKVVESDHTGYVCRCKLFGDQYCWMVRVAKTRASRFWEVRKYQGPHSCLASTTLQDHAQLDSKCHMSAHISHGSGRRDHLHKGTIVDLQTRPYYVGNTLDRDSVMFHQVFWSFPSCVEAFKHCKPLVSVDGTRLYGKYTRTLLIGIAQDENNNILPIAFALLEKENTDAWYLFLTNLRRHVATQPGVLLISNRHVAIKAAVERDGCGWEHNVYCVRHIASNFATNFKSKKAKKGTLLTRHTRRRKSRHNTTLS</sequence>
<dbReference type="OrthoDB" id="678681at2759"/>
<accession>A0A6P4BPK1</accession>
<dbReference type="Proteomes" id="UP000515211">
    <property type="component" value="Chromosome 10"/>
</dbReference>
<evidence type="ECO:0000313" key="5">
    <source>
        <dbReference type="RefSeq" id="XP_015943622.1"/>
    </source>
</evidence>
<proteinExistence type="predicted"/>
<dbReference type="GeneID" id="107468772"/>
<reference evidence="4" key="1">
    <citation type="journal article" date="2016" name="Nat. Genet.">
        <title>The genome sequences of Arachis duranensis and Arachis ipaensis, the diploid ancestors of cultivated peanut.</title>
        <authorList>
            <person name="Bertioli D.J."/>
            <person name="Cannon S.B."/>
            <person name="Froenicke L."/>
            <person name="Huang G."/>
            <person name="Farmer A.D."/>
            <person name="Cannon E.K."/>
            <person name="Liu X."/>
            <person name="Gao D."/>
            <person name="Clevenger J."/>
            <person name="Dash S."/>
            <person name="Ren L."/>
            <person name="Moretzsohn M.C."/>
            <person name="Shirasawa K."/>
            <person name="Huang W."/>
            <person name="Vidigal B."/>
            <person name="Abernathy B."/>
            <person name="Chu Y."/>
            <person name="Niederhuth C.E."/>
            <person name="Umale P."/>
            <person name="Araujo A.C."/>
            <person name="Kozik A."/>
            <person name="Kim K.D."/>
            <person name="Burow M.D."/>
            <person name="Varshney R.K."/>
            <person name="Wang X."/>
            <person name="Zhang X."/>
            <person name="Barkley N."/>
            <person name="Guimaraes P.M."/>
            <person name="Isobe S."/>
            <person name="Guo B."/>
            <person name="Liao B."/>
            <person name="Stalker H.T."/>
            <person name="Schmitz R.J."/>
            <person name="Scheffler B.E."/>
            <person name="Leal-Bertioli S.C."/>
            <person name="Xun X."/>
            <person name="Jackson S.A."/>
            <person name="Michelmore R."/>
            <person name="Ozias-Akins P."/>
        </authorList>
    </citation>
    <scope>NUCLEOTIDE SEQUENCE [LARGE SCALE GENOMIC DNA]</scope>
    <source>
        <strain evidence="4">cv. V14167</strain>
    </source>
</reference>
<dbReference type="RefSeq" id="XP_015943622.1">
    <property type="nucleotide sequence ID" value="XM_016088136.1"/>
</dbReference>
<evidence type="ECO:0000259" key="3">
    <source>
        <dbReference type="Pfam" id="PF10551"/>
    </source>
</evidence>
<dbReference type="InterPro" id="IPR004332">
    <property type="entry name" value="Transposase_MuDR"/>
</dbReference>